<evidence type="ECO:0000256" key="1">
    <source>
        <dbReference type="SAM" id="MobiDB-lite"/>
    </source>
</evidence>
<reference evidence="2 3" key="1">
    <citation type="submission" date="2024-01" db="EMBL/GenBank/DDBJ databases">
        <title>The genome of the rayed Mediterranean limpet Patella caerulea (Linnaeus, 1758).</title>
        <authorList>
            <person name="Anh-Thu Weber A."/>
            <person name="Halstead-Nussloch G."/>
        </authorList>
    </citation>
    <scope>NUCLEOTIDE SEQUENCE [LARGE SCALE GENOMIC DNA]</scope>
    <source>
        <strain evidence="2">AATW-2023a</strain>
        <tissue evidence="2">Whole specimen</tissue>
    </source>
</reference>
<dbReference type="Proteomes" id="UP001347796">
    <property type="component" value="Unassembled WGS sequence"/>
</dbReference>
<feature type="region of interest" description="Disordered" evidence="1">
    <location>
        <begin position="1"/>
        <end position="30"/>
    </location>
</feature>
<organism evidence="2 3">
    <name type="scientific">Patella caerulea</name>
    <name type="common">Rayed Mediterranean limpet</name>
    <dbReference type="NCBI Taxonomy" id="87958"/>
    <lineage>
        <taxon>Eukaryota</taxon>
        <taxon>Metazoa</taxon>
        <taxon>Spiralia</taxon>
        <taxon>Lophotrochozoa</taxon>
        <taxon>Mollusca</taxon>
        <taxon>Gastropoda</taxon>
        <taxon>Patellogastropoda</taxon>
        <taxon>Patelloidea</taxon>
        <taxon>Patellidae</taxon>
        <taxon>Patella</taxon>
    </lineage>
</organism>
<accession>A0AAN8JWT8</accession>
<comment type="caution">
    <text evidence="2">The sequence shown here is derived from an EMBL/GenBank/DDBJ whole genome shotgun (WGS) entry which is preliminary data.</text>
</comment>
<feature type="compositionally biased region" description="Polar residues" evidence="1">
    <location>
        <begin position="1"/>
        <end position="12"/>
    </location>
</feature>
<dbReference type="AlphaFoldDB" id="A0AAN8JWT8"/>
<gene>
    <name evidence="2" type="ORF">SNE40_010864</name>
</gene>
<keyword evidence="3" id="KW-1185">Reference proteome</keyword>
<name>A0AAN8JWT8_PATCE</name>
<sequence>MLSSETPDQTPGLQIPQLHSPFTVTESNDNVKSEIRSRDFKIGFTPVNAVKFRDALFGYDESEINFIFEGFMNGFPLNITLENIRPYTNNLKSALELPDIVQLKLDKELKAGRIAGPFDEFPC</sequence>
<evidence type="ECO:0000313" key="2">
    <source>
        <dbReference type="EMBL" id="KAK6183365.1"/>
    </source>
</evidence>
<protein>
    <submittedName>
        <fullName evidence="2">Uncharacterized protein</fullName>
    </submittedName>
</protein>
<proteinExistence type="predicted"/>
<evidence type="ECO:0000313" key="3">
    <source>
        <dbReference type="Proteomes" id="UP001347796"/>
    </source>
</evidence>
<dbReference type="EMBL" id="JAZGQO010000007">
    <property type="protein sequence ID" value="KAK6183365.1"/>
    <property type="molecule type" value="Genomic_DNA"/>
</dbReference>